<keyword evidence="3" id="KW-0805">Transcription regulation</keyword>
<keyword evidence="2" id="KW-0663">Pyridoxal phosphate</keyword>
<organism evidence="7 8">
    <name type="scientific">Citrobacter freundii</name>
    <dbReference type="NCBI Taxonomy" id="546"/>
    <lineage>
        <taxon>Bacteria</taxon>
        <taxon>Pseudomonadati</taxon>
        <taxon>Pseudomonadota</taxon>
        <taxon>Gammaproteobacteria</taxon>
        <taxon>Enterobacterales</taxon>
        <taxon>Enterobacteriaceae</taxon>
        <taxon>Citrobacter</taxon>
        <taxon>Citrobacter freundii complex</taxon>
    </lineage>
</organism>
<dbReference type="InterPro" id="IPR036390">
    <property type="entry name" value="WH_DNA-bd_sf"/>
</dbReference>
<dbReference type="SUPFAM" id="SSF46785">
    <property type="entry name" value="Winged helix' DNA-binding domain"/>
    <property type="match status" value="1"/>
</dbReference>
<protein>
    <submittedName>
        <fullName evidence="7">Transcriptional regulator PtsJ</fullName>
    </submittedName>
</protein>
<dbReference type="PANTHER" id="PTHR46577:SF1">
    <property type="entry name" value="HTH-TYPE TRANSCRIPTIONAL REGULATORY PROTEIN GABR"/>
    <property type="match status" value="1"/>
</dbReference>
<keyword evidence="5" id="KW-0804">Transcription</keyword>
<dbReference type="InterPro" id="IPR015424">
    <property type="entry name" value="PyrdxlP-dep_Trfase"/>
</dbReference>
<dbReference type="GO" id="GO:0003700">
    <property type="term" value="F:DNA-binding transcription factor activity"/>
    <property type="evidence" value="ECO:0007669"/>
    <property type="project" value="InterPro"/>
</dbReference>
<dbReference type="SUPFAM" id="SSF53383">
    <property type="entry name" value="PLP-dependent transferases"/>
    <property type="match status" value="1"/>
</dbReference>
<dbReference type="InterPro" id="IPR004839">
    <property type="entry name" value="Aminotransferase_I/II_large"/>
</dbReference>
<gene>
    <name evidence="7" type="primary">ptsJ</name>
    <name evidence="7" type="ORF">HV183_16805</name>
</gene>
<dbReference type="RefSeq" id="WP_181217964.1">
    <property type="nucleotide sequence ID" value="NZ_CP055538.1"/>
</dbReference>
<evidence type="ECO:0000256" key="5">
    <source>
        <dbReference type="ARBA" id="ARBA00023163"/>
    </source>
</evidence>
<dbReference type="SMART" id="SM00345">
    <property type="entry name" value="HTH_GNTR"/>
    <property type="match status" value="1"/>
</dbReference>
<proteinExistence type="inferred from homology"/>
<dbReference type="InterPro" id="IPR000524">
    <property type="entry name" value="Tscrpt_reg_HTH_GntR"/>
</dbReference>
<dbReference type="InterPro" id="IPR015421">
    <property type="entry name" value="PyrdxlP-dep_Trfase_major"/>
</dbReference>
<evidence type="ECO:0000259" key="6">
    <source>
        <dbReference type="PROSITE" id="PS50949"/>
    </source>
</evidence>
<dbReference type="Gene3D" id="3.40.640.10">
    <property type="entry name" value="Type I PLP-dependent aspartate aminotransferase-like (Major domain)"/>
    <property type="match status" value="1"/>
</dbReference>
<dbReference type="PANTHER" id="PTHR46577">
    <property type="entry name" value="HTH-TYPE TRANSCRIPTIONAL REGULATORY PROTEIN GABR"/>
    <property type="match status" value="1"/>
</dbReference>
<dbReference type="InterPro" id="IPR036388">
    <property type="entry name" value="WH-like_DNA-bd_sf"/>
</dbReference>
<dbReference type="Proteomes" id="UP000510650">
    <property type="component" value="Chromosome"/>
</dbReference>
<sequence>MIDGKTANEIFDSIRQHITTGALVAGDTLPPVRDLATVLNVNRNTVAAAYKRLVTTGLALSQGRNGTVIKGVSSPVALEGGNPDTPLTDLSGGNPAPSRLPDLSHYFAKINKHPRLYGDEVVSPGLKTWATQWMQDVLPGPGEIDITSGAIDAIERLLCAHLLPGDSVAVEDPCFLSSINMLRYAGYSASPVSVDSEGMQPDMLELALQKGARAVIITPRAHNPTGCSLSAIRAARLQDILSRYPQTLVIIDDHFALLSASPLFPVIAPQTKHWAVICSMSKTLGPDLRLAIVASDPDTSAKLRLRLNAGSQWVSHLLQDLACACLSDENYQRTLVQTQQFYASQQQKLSQALQQQGIELAAGDGLNLWLPLQTHSQSLAFALAKAGWLVREGEVFGINAPSHGLRITLSTLDDHDITRLAADIHQALKR</sequence>
<accession>A0AAE7KZS7</accession>
<dbReference type="Pfam" id="PF00392">
    <property type="entry name" value="GntR"/>
    <property type="match status" value="1"/>
</dbReference>
<dbReference type="Pfam" id="PF00155">
    <property type="entry name" value="Aminotran_1_2"/>
    <property type="match status" value="1"/>
</dbReference>
<dbReference type="Gene3D" id="1.10.10.10">
    <property type="entry name" value="Winged helix-like DNA-binding domain superfamily/Winged helix DNA-binding domain"/>
    <property type="match status" value="1"/>
</dbReference>
<name>A0AAE7KZS7_CITFR</name>
<dbReference type="NCBIfam" id="NF012025">
    <property type="entry name" value="PRK15481.1"/>
    <property type="match status" value="1"/>
</dbReference>
<keyword evidence="4" id="KW-0238">DNA-binding</keyword>
<evidence type="ECO:0000313" key="7">
    <source>
        <dbReference type="EMBL" id="QLO14966.1"/>
    </source>
</evidence>
<comment type="similarity">
    <text evidence="1">In the C-terminal section; belongs to the class-I pyridoxal-phosphate-dependent aminotransferase family.</text>
</comment>
<dbReference type="AlphaFoldDB" id="A0AAE7KZS7"/>
<dbReference type="GO" id="GO:0003677">
    <property type="term" value="F:DNA binding"/>
    <property type="evidence" value="ECO:0007669"/>
    <property type="project" value="UniProtKB-KW"/>
</dbReference>
<dbReference type="PROSITE" id="PS50949">
    <property type="entry name" value="HTH_GNTR"/>
    <property type="match status" value="1"/>
</dbReference>
<evidence type="ECO:0000256" key="1">
    <source>
        <dbReference type="ARBA" id="ARBA00005384"/>
    </source>
</evidence>
<evidence type="ECO:0000256" key="3">
    <source>
        <dbReference type="ARBA" id="ARBA00023015"/>
    </source>
</evidence>
<evidence type="ECO:0000256" key="2">
    <source>
        <dbReference type="ARBA" id="ARBA00022898"/>
    </source>
</evidence>
<dbReference type="InterPro" id="IPR051446">
    <property type="entry name" value="HTH_trans_reg/aminotransferase"/>
</dbReference>
<dbReference type="CDD" id="cd07377">
    <property type="entry name" value="WHTH_GntR"/>
    <property type="match status" value="1"/>
</dbReference>
<reference evidence="8" key="1">
    <citation type="submission" date="2020-06" db="EMBL/GenBank/DDBJ databases">
        <title>REHAB project genomes.</title>
        <authorList>
            <person name="Shaw L.P."/>
        </authorList>
    </citation>
    <scope>NUCLEOTIDE SEQUENCE [LARGE SCALE GENOMIC DNA]</scope>
    <source>
        <strain evidence="8">RHBSTW-00398</strain>
    </source>
</reference>
<evidence type="ECO:0000256" key="4">
    <source>
        <dbReference type="ARBA" id="ARBA00023125"/>
    </source>
</evidence>
<dbReference type="EMBL" id="CP055538">
    <property type="protein sequence ID" value="QLO14966.1"/>
    <property type="molecule type" value="Genomic_DNA"/>
</dbReference>
<evidence type="ECO:0000313" key="8">
    <source>
        <dbReference type="Proteomes" id="UP000510650"/>
    </source>
</evidence>
<feature type="domain" description="HTH gntR-type" evidence="6">
    <location>
        <begin position="4"/>
        <end position="72"/>
    </location>
</feature>
<dbReference type="CDD" id="cd00609">
    <property type="entry name" value="AAT_like"/>
    <property type="match status" value="1"/>
</dbReference>
<dbReference type="GO" id="GO:0030170">
    <property type="term" value="F:pyridoxal phosphate binding"/>
    <property type="evidence" value="ECO:0007669"/>
    <property type="project" value="InterPro"/>
</dbReference>